<reference evidence="2 3" key="1">
    <citation type="journal article" date="2024" name="G3 (Bethesda)">
        <title>Genome assembly of Hibiscus sabdariffa L. provides insights into metabolisms of medicinal natural products.</title>
        <authorList>
            <person name="Kim T."/>
        </authorList>
    </citation>
    <scope>NUCLEOTIDE SEQUENCE [LARGE SCALE GENOMIC DNA]</scope>
    <source>
        <strain evidence="2">TK-2024</strain>
        <tissue evidence="2">Old leaves</tissue>
    </source>
</reference>
<feature type="region of interest" description="Disordered" evidence="1">
    <location>
        <begin position="1"/>
        <end position="81"/>
    </location>
</feature>
<organism evidence="2 3">
    <name type="scientific">Hibiscus sabdariffa</name>
    <name type="common">roselle</name>
    <dbReference type="NCBI Taxonomy" id="183260"/>
    <lineage>
        <taxon>Eukaryota</taxon>
        <taxon>Viridiplantae</taxon>
        <taxon>Streptophyta</taxon>
        <taxon>Embryophyta</taxon>
        <taxon>Tracheophyta</taxon>
        <taxon>Spermatophyta</taxon>
        <taxon>Magnoliopsida</taxon>
        <taxon>eudicotyledons</taxon>
        <taxon>Gunneridae</taxon>
        <taxon>Pentapetalae</taxon>
        <taxon>rosids</taxon>
        <taxon>malvids</taxon>
        <taxon>Malvales</taxon>
        <taxon>Malvaceae</taxon>
        <taxon>Malvoideae</taxon>
        <taxon>Hibiscus</taxon>
    </lineage>
</organism>
<evidence type="ECO:0000313" key="2">
    <source>
        <dbReference type="EMBL" id="KAK9031903.1"/>
    </source>
</evidence>
<evidence type="ECO:0000256" key="1">
    <source>
        <dbReference type="SAM" id="MobiDB-lite"/>
    </source>
</evidence>
<gene>
    <name evidence="2" type="ORF">V6N11_056189</name>
</gene>
<dbReference type="Proteomes" id="UP001396334">
    <property type="component" value="Unassembled WGS sequence"/>
</dbReference>
<dbReference type="EMBL" id="JBBPBN010000009">
    <property type="protein sequence ID" value="KAK9031903.1"/>
    <property type="molecule type" value="Genomic_DNA"/>
</dbReference>
<sequence length="81" mass="8797">MQEQPCGKAGLWGQSHRAATTQTPIECYENSPHTRGGRTKAEQGQGHKPGGRPRQRPATPGRHYKHGRAKGCPETEPAAID</sequence>
<keyword evidence="3" id="KW-1185">Reference proteome</keyword>
<name>A0ABR2T355_9ROSI</name>
<protein>
    <submittedName>
        <fullName evidence="2">Uncharacterized protein</fullName>
    </submittedName>
</protein>
<proteinExistence type="predicted"/>
<comment type="caution">
    <text evidence="2">The sequence shown here is derived from an EMBL/GenBank/DDBJ whole genome shotgun (WGS) entry which is preliminary data.</text>
</comment>
<accession>A0ABR2T355</accession>
<evidence type="ECO:0000313" key="3">
    <source>
        <dbReference type="Proteomes" id="UP001396334"/>
    </source>
</evidence>